<organism evidence="1 2">
    <name type="scientific">Maribacter algicola</name>
    <dbReference type="NCBI Taxonomy" id="2498892"/>
    <lineage>
        <taxon>Bacteria</taxon>
        <taxon>Pseudomonadati</taxon>
        <taxon>Bacteroidota</taxon>
        <taxon>Flavobacteriia</taxon>
        <taxon>Flavobacteriales</taxon>
        <taxon>Flavobacteriaceae</taxon>
        <taxon>Maribacter</taxon>
    </lineage>
</organism>
<protein>
    <recommendedName>
        <fullName evidence="3">SRPBCC family protein</fullName>
    </recommendedName>
</protein>
<reference evidence="2" key="1">
    <citation type="submission" date="2018-08" db="EMBL/GenBank/DDBJ databases">
        <authorList>
            <person name="Khan S.A."/>
            <person name="J S.E."/>
        </authorList>
    </citation>
    <scope>NUCLEOTIDE SEQUENCE [LARGE SCALE GENOMIC DNA]</scope>
    <source>
        <strain evidence="2">PoM-212</strain>
    </source>
</reference>
<dbReference type="Proteomes" id="UP000286990">
    <property type="component" value="Unassembled WGS sequence"/>
</dbReference>
<proteinExistence type="predicted"/>
<reference evidence="2" key="2">
    <citation type="submission" date="2018-12" db="EMBL/GenBank/DDBJ databases">
        <title>Maribacter lutimaris sp. nov., isolated from marine sediment.</title>
        <authorList>
            <person name="Kim K.K."/>
        </authorList>
    </citation>
    <scope>NUCLEOTIDE SEQUENCE [LARGE SCALE GENOMIC DNA]</scope>
    <source>
        <strain evidence="2">PoM-212</strain>
    </source>
</reference>
<comment type="caution">
    <text evidence="1">The sequence shown here is derived from an EMBL/GenBank/DDBJ whole genome shotgun (WGS) entry which is preliminary data.</text>
</comment>
<dbReference type="SUPFAM" id="SSF55961">
    <property type="entry name" value="Bet v1-like"/>
    <property type="match status" value="1"/>
</dbReference>
<keyword evidence="2" id="KW-1185">Reference proteome</keyword>
<evidence type="ECO:0000313" key="2">
    <source>
        <dbReference type="Proteomes" id="UP000286990"/>
    </source>
</evidence>
<evidence type="ECO:0000313" key="1">
    <source>
        <dbReference type="EMBL" id="RRQ48294.1"/>
    </source>
</evidence>
<dbReference type="RefSeq" id="WP_125223015.1">
    <property type="nucleotide sequence ID" value="NZ_QUSX01000002.1"/>
</dbReference>
<name>A0A3R8Q280_9FLAO</name>
<accession>A0A3R8Q280</accession>
<dbReference type="AlphaFoldDB" id="A0A3R8Q280"/>
<evidence type="ECO:0008006" key="3">
    <source>
        <dbReference type="Google" id="ProtNLM"/>
    </source>
</evidence>
<dbReference type="EMBL" id="QUSX01000002">
    <property type="protein sequence ID" value="RRQ48294.1"/>
    <property type="molecule type" value="Genomic_DNA"/>
</dbReference>
<gene>
    <name evidence="1" type="ORF">DZC72_11275</name>
</gene>
<sequence>MRVLNVHKRILPLPKQEVAALLKTLSTTDDRIWPYEKWPAMKFKEGLKVGSKGGHGPIRYTVEKYDPDEMIQFRFSRPQGFHGSHTFELKALGGEATEIKHTIAMRTIGKATWLWILGIRSLHNALIEDSFDKLENQCSEQTKRTPWNFWVRFLRRKLAKRSETVAD</sequence>
<dbReference type="OrthoDB" id="7067492at2"/>